<dbReference type="Proteomes" id="UP001198439">
    <property type="component" value="Unassembled WGS sequence"/>
</dbReference>
<dbReference type="EMBL" id="JAJDKZ010000026">
    <property type="protein sequence ID" value="MCB8610825.1"/>
    <property type="molecule type" value="Genomic_DNA"/>
</dbReference>
<protein>
    <submittedName>
        <fullName evidence="1">Uncharacterized protein</fullName>
    </submittedName>
</protein>
<reference evidence="1" key="1">
    <citation type="submission" date="2021-10" db="EMBL/GenBank/DDBJ databases">
        <title>Collection of gut derived symbiotic bacterial strains cultured from healthy donors.</title>
        <authorList>
            <person name="Lin H."/>
            <person name="Littmann E."/>
            <person name="Kohout C."/>
            <person name="Pamer E.G."/>
        </authorList>
    </citation>
    <scope>NUCLEOTIDE SEQUENCE</scope>
    <source>
        <strain evidence="1">DFI.4.48</strain>
    </source>
</reference>
<name>A0AAW4VUQ9_9FIRM</name>
<evidence type="ECO:0000313" key="1">
    <source>
        <dbReference type="EMBL" id="MCB8610825.1"/>
    </source>
</evidence>
<dbReference type="AlphaFoldDB" id="A0AAW4VUQ9"/>
<proteinExistence type="predicted"/>
<sequence>MLINKGLKTIKAVVRVLNESIVRFSGLQELIEDFQMNVEDDSSTNYDTTKKPYNRISMMRYNSYQEEEYFSL</sequence>
<comment type="caution">
    <text evidence="1">The sequence shown here is derived from an EMBL/GenBank/DDBJ whole genome shotgun (WGS) entry which is preliminary data.</text>
</comment>
<accession>A0AAW4VUQ9</accession>
<organism evidence="1 2">
    <name type="scientific">Faecalibacillus faecis</name>
    <dbReference type="NCBI Taxonomy" id="1982628"/>
    <lineage>
        <taxon>Bacteria</taxon>
        <taxon>Bacillati</taxon>
        <taxon>Bacillota</taxon>
        <taxon>Erysipelotrichia</taxon>
        <taxon>Erysipelotrichales</taxon>
        <taxon>Coprobacillaceae</taxon>
        <taxon>Faecalibacillus</taxon>
    </lineage>
</organism>
<gene>
    <name evidence="1" type="ORF">LJD69_09490</name>
</gene>
<dbReference type="RefSeq" id="WP_227213550.1">
    <property type="nucleotide sequence ID" value="NZ_JAJCFI010000021.1"/>
</dbReference>
<evidence type="ECO:0000313" key="2">
    <source>
        <dbReference type="Proteomes" id="UP001198439"/>
    </source>
</evidence>